<proteinExistence type="predicted"/>
<comment type="caution">
    <text evidence="1">The sequence shown here is derived from an EMBL/GenBank/DDBJ whole genome shotgun (WGS) entry which is preliminary data.</text>
</comment>
<dbReference type="EMBL" id="JAPWTJ010001012">
    <property type="protein sequence ID" value="KAJ8974355.1"/>
    <property type="molecule type" value="Genomic_DNA"/>
</dbReference>
<evidence type="ECO:0000313" key="1">
    <source>
        <dbReference type="EMBL" id="KAJ8974355.1"/>
    </source>
</evidence>
<name>A0ABQ9J8S6_9CUCU</name>
<organism evidence="1 2">
    <name type="scientific">Molorchus minor</name>
    <dbReference type="NCBI Taxonomy" id="1323400"/>
    <lineage>
        <taxon>Eukaryota</taxon>
        <taxon>Metazoa</taxon>
        <taxon>Ecdysozoa</taxon>
        <taxon>Arthropoda</taxon>
        <taxon>Hexapoda</taxon>
        <taxon>Insecta</taxon>
        <taxon>Pterygota</taxon>
        <taxon>Neoptera</taxon>
        <taxon>Endopterygota</taxon>
        <taxon>Coleoptera</taxon>
        <taxon>Polyphaga</taxon>
        <taxon>Cucujiformia</taxon>
        <taxon>Chrysomeloidea</taxon>
        <taxon>Cerambycidae</taxon>
        <taxon>Lamiinae</taxon>
        <taxon>Monochamini</taxon>
        <taxon>Molorchus</taxon>
    </lineage>
</organism>
<reference evidence="1" key="1">
    <citation type="journal article" date="2023" name="Insect Mol. Biol.">
        <title>Genome sequencing provides insights into the evolution of gene families encoding plant cell wall-degrading enzymes in longhorned beetles.</title>
        <authorList>
            <person name="Shin N.R."/>
            <person name="Okamura Y."/>
            <person name="Kirsch R."/>
            <person name="Pauchet Y."/>
        </authorList>
    </citation>
    <scope>NUCLEOTIDE SEQUENCE</scope>
    <source>
        <strain evidence="1">MMC_N1</strain>
    </source>
</reference>
<evidence type="ECO:0000313" key="2">
    <source>
        <dbReference type="Proteomes" id="UP001162164"/>
    </source>
</evidence>
<dbReference type="Proteomes" id="UP001162164">
    <property type="component" value="Unassembled WGS sequence"/>
</dbReference>
<protein>
    <submittedName>
        <fullName evidence="1">Uncharacterized protein</fullName>
    </submittedName>
</protein>
<gene>
    <name evidence="1" type="ORF">NQ317_009426</name>
</gene>
<sequence length="129" mass="14735">MVRSIAYSFSCAIGYNNVFGKKVEENKAAGDHWFRSLMEQCPELSIRKSEGLFLARAQGINREDVNRLYNVWKGILEEHELQDKPHKIYNIDEETGIQMYQGKLVALKGSKCVQNLTSKQKGEIISLLV</sequence>
<accession>A0ABQ9J8S6</accession>
<keyword evidence="2" id="KW-1185">Reference proteome</keyword>